<evidence type="ECO:0000256" key="3">
    <source>
        <dbReference type="ARBA" id="ARBA00023163"/>
    </source>
</evidence>
<feature type="compositionally biased region" description="Basic residues" evidence="5">
    <location>
        <begin position="7"/>
        <end position="16"/>
    </location>
</feature>
<dbReference type="PANTHER" id="PTHR47506">
    <property type="entry name" value="TRANSCRIPTIONAL REGULATORY PROTEIN"/>
    <property type="match status" value="1"/>
</dbReference>
<dbReference type="AlphaFoldDB" id="A0A2P4UCN3"/>
<gene>
    <name evidence="7" type="primary">ethR_6</name>
    <name evidence="7" type="ORF">BTM25_49860</name>
</gene>
<feature type="domain" description="HTH tetR-type" evidence="6">
    <location>
        <begin position="25"/>
        <end position="85"/>
    </location>
</feature>
<dbReference type="InterPro" id="IPR041490">
    <property type="entry name" value="KstR2_TetR_C"/>
</dbReference>
<keyword evidence="2 4" id="KW-0238">DNA-binding</keyword>
<keyword evidence="3" id="KW-0804">Transcription</keyword>
<dbReference type="InterPro" id="IPR036271">
    <property type="entry name" value="Tet_transcr_reg_TetR-rel_C_sf"/>
</dbReference>
<evidence type="ECO:0000256" key="1">
    <source>
        <dbReference type="ARBA" id="ARBA00023015"/>
    </source>
</evidence>
<dbReference type="Pfam" id="PF00440">
    <property type="entry name" value="TetR_N"/>
    <property type="match status" value="1"/>
</dbReference>
<dbReference type="InterPro" id="IPR001647">
    <property type="entry name" value="HTH_TetR"/>
</dbReference>
<proteinExistence type="predicted"/>
<name>A0A2P4UCN3_9ACTN</name>
<evidence type="ECO:0000313" key="8">
    <source>
        <dbReference type="Proteomes" id="UP000242367"/>
    </source>
</evidence>
<dbReference type="Gene3D" id="1.10.357.10">
    <property type="entry name" value="Tetracycline Repressor, domain 2"/>
    <property type="match status" value="1"/>
</dbReference>
<dbReference type="GO" id="GO:0003677">
    <property type="term" value="F:DNA binding"/>
    <property type="evidence" value="ECO:0007669"/>
    <property type="project" value="UniProtKB-UniRule"/>
</dbReference>
<dbReference type="EMBL" id="MTBP01000004">
    <property type="protein sequence ID" value="POM22782.1"/>
    <property type="molecule type" value="Genomic_DNA"/>
</dbReference>
<evidence type="ECO:0000256" key="4">
    <source>
        <dbReference type="PROSITE-ProRule" id="PRU00335"/>
    </source>
</evidence>
<dbReference type="PROSITE" id="PS50977">
    <property type="entry name" value="HTH_TETR_2"/>
    <property type="match status" value="1"/>
</dbReference>
<evidence type="ECO:0000256" key="2">
    <source>
        <dbReference type="ARBA" id="ARBA00023125"/>
    </source>
</evidence>
<feature type="DNA-binding region" description="H-T-H motif" evidence="4">
    <location>
        <begin position="48"/>
        <end position="67"/>
    </location>
</feature>
<dbReference type="PANTHER" id="PTHR47506:SF6">
    <property type="entry name" value="HTH-TYPE TRANSCRIPTIONAL REPRESSOR NEMR"/>
    <property type="match status" value="1"/>
</dbReference>
<evidence type="ECO:0000313" key="7">
    <source>
        <dbReference type="EMBL" id="POM22782.1"/>
    </source>
</evidence>
<evidence type="ECO:0000256" key="5">
    <source>
        <dbReference type="SAM" id="MobiDB-lite"/>
    </source>
</evidence>
<dbReference type="InterPro" id="IPR009057">
    <property type="entry name" value="Homeodomain-like_sf"/>
</dbReference>
<organism evidence="7 8">
    <name type="scientific">Actinomadura rubteroloni</name>
    <dbReference type="NCBI Taxonomy" id="1926885"/>
    <lineage>
        <taxon>Bacteria</taxon>
        <taxon>Bacillati</taxon>
        <taxon>Actinomycetota</taxon>
        <taxon>Actinomycetes</taxon>
        <taxon>Streptosporangiales</taxon>
        <taxon>Thermomonosporaceae</taxon>
        <taxon>Actinomadura</taxon>
    </lineage>
</organism>
<protein>
    <submittedName>
        <fullName evidence="7">HTH-type transcriptional regulator EthR</fullName>
    </submittedName>
</protein>
<reference evidence="7 8" key="1">
    <citation type="journal article" date="2017" name="Chemistry">
        <title>Isolation, Biosynthesis and Chemical Modifications of Rubterolones A-F: Rare Tropolone Alkaloids from Actinomadura sp. 5-2.</title>
        <authorList>
            <person name="Guo H."/>
            <person name="Benndorf R."/>
            <person name="Leichnitz D."/>
            <person name="Klassen J.L."/>
            <person name="Vollmers J."/>
            <person name="Gorls H."/>
            <person name="Steinacker M."/>
            <person name="Weigel C."/>
            <person name="Dahse H.M."/>
            <person name="Kaster A.K."/>
            <person name="de Beer Z.W."/>
            <person name="Poulsen M."/>
            <person name="Beemelmanns C."/>
        </authorList>
    </citation>
    <scope>NUCLEOTIDE SEQUENCE [LARGE SCALE GENOMIC DNA]</scope>
    <source>
        <strain evidence="7 8">5-2</strain>
    </source>
</reference>
<dbReference type="Proteomes" id="UP000242367">
    <property type="component" value="Unassembled WGS sequence"/>
</dbReference>
<keyword evidence="1" id="KW-0805">Transcription regulation</keyword>
<dbReference type="Pfam" id="PF17932">
    <property type="entry name" value="TetR_C_24"/>
    <property type="match status" value="1"/>
</dbReference>
<dbReference type="SUPFAM" id="SSF46689">
    <property type="entry name" value="Homeodomain-like"/>
    <property type="match status" value="1"/>
</dbReference>
<dbReference type="Gene3D" id="1.10.10.60">
    <property type="entry name" value="Homeodomain-like"/>
    <property type="match status" value="1"/>
</dbReference>
<comment type="caution">
    <text evidence="7">The sequence shown here is derived from an EMBL/GenBank/DDBJ whole genome shotgun (WGS) entry which is preliminary data.</text>
</comment>
<keyword evidence="8" id="KW-1185">Reference proteome</keyword>
<evidence type="ECO:0000259" key="6">
    <source>
        <dbReference type="PROSITE" id="PS50977"/>
    </source>
</evidence>
<dbReference type="SUPFAM" id="SSF48498">
    <property type="entry name" value="Tetracyclin repressor-like, C-terminal domain"/>
    <property type="match status" value="1"/>
</dbReference>
<accession>A0A2P4UCN3</accession>
<sequence length="208" mass="22728">MGVTVPTHRRLPRGRHALPPDEVARTQRARLFLAMAQAMSRQGFAATSVGDVLKLAGVSRQTFYQLFSSKLDCFMATFDAATELLEARLNEAVEGAGTPLERFERAIDAYVTSLASEPGYARLFLVEAHAAGPEAITRRLQFQYRLADRIAGLFDSGSEDARFACRTIAAAVASMVVGPLLDDDPEGLRQLAADMTRHVRRLSECGVL</sequence>
<feature type="region of interest" description="Disordered" evidence="5">
    <location>
        <begin position="1"/>
        <end position="20"/>
    </location>
</feature>